<dbReference type="EMBL" id="FOXP01000009">
    <property type="protein sequence ID" value="SFP86264.1"/>
    <property type="molecule type" value="Genomic_DNA"/>
</dbReference>
<evidence type="ECO:0000313" key="3">
    <source>
        <dbReference type="Proteomes" id="UP000199586"/>
    </source>
</evidence>
<reference evidence="3" key="1">
    <citation type="submission" date="2016-10" db="EMBL/GenBank/DDBJ databases">
        <authorList>
            <person name="Varghese N."/>
            <person name="Submissions S."/>
        </authorList>
    </citation>
    <scope>NUCLEOTIDE SEQUENCE [LARGE SCALE GENOMIC DNA]</scope>
    <source>
        <strain evidence="3">CGMCC 1.9113</strain>
    </source>
</reference>
<dbReference type="AlphaFoldDB" id="A0A1I5TT81"/>
<dbReference type="PROSITE" id="PS51257">
    <property type="entry name" value="PROKAR_LIPOPROTEIN"/>
    <property type="match status" value="1"/>
</dbReference>
<evidence type="ECO:0000256" key="1">
    <source>
        <dbReference type="SAM" id="SignalP"/>
    </source>
</evidence>
<dbReference type="InterPro" id="IPR036182">
    <property type="entry name" value="PCuAC_sf"/>
</dbReference>
<name>A0A1I5TT81_9SPHN</name>
<keyword evidence="1" id="KW-0732">Signal</keyword>
<dbReference type="PANTHER" id="PTHR36302:SF1">
    <property type="entry name" value="COPPER CHAPERONE PCU(A)C"/>
    <property type="match status" value="1"/>
</dbReference>
<dbReference type="PANTHER" id="PTHR36302">
    <property type="entry name" value="BLR7088 PROTEIN"/>
    <property type="match status" value="1"/>
</dbReference>
<dbReference type="InterPro" id="IPR058248">
    <property type="entry name" value="Lxx211020-like"/>
</dbReference>
<gene>
    <name evidence="2" type="ORF">SAMN04488241_10938</name>
</gene>
<feature type="signal peptide" evidence="1">
    <location>
        <begin position="1"/>
        <end position="19"/>
    </location>
</feature>
<accession>A0A1I5TT81</accession>
<proteinExistence type="predicted"/>
<feature type="chain" id="PRO_5011499326" description="Copper(I)-binding protein" evidence="1">
    <location>
        <begin position="20"/>
        <end position="167"/>
    </location>
</feature>
<dbReference type="Gene3D" id="2.60.40.1890">
    <property type="entry name" value="PCu(A)C copper chaperone"/>
    <property type="match status" value="1"/>
</dbReference>
<sequence length="167" mass="17088">MVKLAAMAPAVLLAACAAAPSTQVTVTNAWAQPLDASGTVVALYMTVTPRCSGSEAIRSVSAAPPLTASLHQSSIADNALKMTPLSSVETPCGKPTLLKPMGQHVMVSGLPRPVSIGSTIPVTLTFRDGAAVNVTAEVTTMAALANVDPMNMHGHAGHMKMDGMSMH</sequence>
<dbReference type="Proteomes" id="UP000199586">
    <property type="component" value="Unassembled WGS sequence"/>
</dbReference>
<dbReference type="Pfam" id="PF04314">
    <property type="entry name" value="PCuAC"/>
    <property type="match status" value="1"/>
</dbReference>
<dbReference type="SUPFAM" id="SSF110087">
    <property type="entry name" value="DR1885-like metal-binding protein"/>
    <property type="match status" value="1"/>
</dbReference>
<protein>
    <recommendedName>
        <fullName evidence="4">Copper(I)-binding protein</fullName>
    </recommendedName>
</protein>
<dbReference type="STRING" id="634430.SAMN04488241_10938"/>
<evidence type="ECO:0000313" key="2">
    <source>
        <dbReference type="EMBL" id="SFP86264.1"/>
    </source>
</evidence>
<evidence type="ECO:0008006" key="4">
    <source>
        <dbReference type="Google" id="ProtNLM"/>
    </source>
</evidence>
<dbReference type="RefSeq" id="WP_177200190.1">
    <property type="nucleotide sequence ID" value="NZ_FOXP01000009.1"/>
</dbReference>
<keyword evidence="3" id="KW-1185">Reference proteome</keyword>
<organism evidence="2 3">
    <name type="scientific">Sphingomonas rubra</name>
    <dbReference type="NCBI Taxonomy" id="634430"/>
    <lineage>
        <taxon>Bacteria</taxon>
        <taxon>Pseudomonadati</taxon>
        <taxon>Pseudomonadota</taxon>
        <taxon>Alphaproteobacteria</taxon>
        <taxon>Sphingomonadales</taxon>
        <taxon>Sphingomonadaceae</taxon>
        <taxon>Sphingomonas</taxon>
    </lineage>
</organism>
<dbReference type="InterPro" id="IPR007410">
    <property type="entry name" value="LpqE-like"/>
</dbReference>